<dbReference type="KEGG" id="vzi:G5S32_14975"/>
<feature type="signal peptide" evidence="1">
    <location>
        <begin position="1"/>
        <end position="21"/>
    </location>
</feature>
<dbReference type="AlphaFoldDB" id="A0A6G7CME6"/>
<dbReference type="Gene3D" id="2.40.10.10">
    <property type="entry name" value="Trypsin-like serine proteases"/>
    <property type="match status" value="2"/>
</dbReference>
<feature type="chain" id="PRO_5026003099" evidence="1">
    <location>
        <begin position="22"/>
        <end position="250"/>
    </location>
</feature>
<evidence type="ECO:0000313" key="2">
    <source>
        <dbReference type="EMBL" id="QIH43307.1"/>
    </source>
</evidence>
<accession>A0A6G7CME6</accession>
<keyword evidence="3" id="KW-1185">Reference proteome</keyword>
<organism evidence="2 3">
    <name type="scientific">Vibrio ziniensis</name>
    <dbReference type="NCBI Taxonomy" id="2711221"/>
    <lineage>
        <taxon>Bacteria</taxon>
        <taxon>Pseudomonadati</taxon>
        <taxon>Pseudomonadota</taxon>
        <taxon>Gammaproteobacteria</taxon>
        <taxon>Vibrionales</taxon>
        <taxon>Vibrionaceae</taxon>
        <taxon>Vibrio</taxon>
    </lineage>
</organism>
<protein>
    <submittedName>
        <fullName evidence="2">Trypsin-like peptidase domain-containing protein</fullName>
    </submittedName>
</protein>
<dbReference type="PANTHER" id="PTHR43019">
    <property type="entry name" value="SERINE ENDOPROTEASE DEGS"/>
    <property type="match status" value="1"/>
</dbReference>
<evidence type="ECO:0000313" key="3">
    <source>
        <dbReference type="Proteomes" id="UP000503003"/>
    </source>
</evidence>
<dbReference type="EMBL" id="CP049332">
    <property type="protein sequence ID" value="QIH43307.1"/>
    <property type="molecule type" value="Genomic_DNA"/>
</dbReference>
<sequence length="250" mass="27093">MIRPTLVLVLLTLVKPISSLAGLPETIATIQPSVVGVGTYNRLSERPYNILGTGFVVGDGHYIATNNHVIPAILESQNNEKVIIYAGKGNAAKVYNAEIVTRNSIHDIAILKIEGLPLPALHLSSKMVREGEVYAFTGYPLGAILGLYPVTHRGIISSITPIVIPARNEAELTAKRIKQLREPYIVYQLDAVAYPGNSGSPVYDPDTGEVIAVINKVLVKSTKESMLTDPSAITYAIPIKYLRDILTKLP</sequence>
<proteinExistence type="predicted"/>
<reference evidence="2 3" key="1">
    <citation type="submission" date="2020-02" db="EMBL/GenBank/DDBJ databases">
        <title>A complete genome of a marine bacterium Vibrio sp. ZWAL4003 isolated from the mangrove sediment with the ability to degrade polysaccharides.</title>
        <authorList>
            <person name="Wu J."/>
            <person name="Qu W."/>
            <person name="Zeng R."/>
        </authorList>
    </citation>
    <scope>NUCLEOTIDE SEQUENCE [LARGE SCALE GENOMIC DNA]</scope>
    <source>
        <strain evidence="2 3">ZWAL4003</strain>
    </source>
</reference>
<evidence type="ECO:0000256" key="1">
    <source>
        <dbReference type="SAM" id="SignalP"/>
    </source>
</evidence>
<dbReference type="InterPro" id="IPR009003">
    <property type="entry name" value="Peptidase_S1_PA"/>
</dbReference>
<gene>
    <name evidence="2" type="ORF">G5S32_14975</name>
</gene>
<dbReference type="Pfam" id="PF13365">
    <property type="entry name" value="Trypsin_2"/>
    <property type="match status" value="1"/>
</dbReference>
<name>A0A6G7CME6_9VIBR</name>
<dbReference type="PANTHER" id="PTHR43019:SF23">
    <property type="entry name" value="PROTEASE DO-LIKE 5, CHLOROPLASTIC"/>
    <property type="match status" value="1"/>
</dbReference>
<keyword evidence="1" id="KW-0732">Signal</keyword>
<dbReference type="Proteomes" id="UP000503003">
    <property type="component" value="Chromosome 2"/>
</dbReference>
<dbReference type="SUPFAM" id="SSF50494">
    <property type="entry name" value="Trypsin-like serine proteases"/>
    <property type="match status" value="1"/>
</dbReference>
<dbReference type="InterPro" id="IPR043504">
    <property type="entry name" value="Peptidase_S1_PA_chymotrypsin"/>
</dbReference>
<dbReference type="RefSeq" id="WP_165312844.1">
    <property type="nucleotide sequence ID" value="NZ_CP049332.1"/>
</dbReference>